<dbReference type="OrthoDB" id="3759773at2759"/>
<dbReference type="EMBL" id="JAGPXC010000002">
    <property type="protein sequence ID" value="KAH6656583.1"/>
    <property type="molecule type" value="Genomic_DNA"/>
</dbReference>
<dbReference type="RefSeq" id="XP_045960817.1">
    <property type="nucleotide sequence ID" value="XM_046106641.1"/>
</dbReference>
<dbReference type="Proteomes" id="UP000758603">
    <property type="component" value="Unassembled WGS sequence"/>
</dbReference>
<proteinExistence type="predicted"/>
<evidence type="ECO:0000313" key="2">
    <source>
        <dbReference type="Proteomes" id="UP000758603"/>
    </source>
</evidence>
<sequence length="612" mass="69596">MEHLGGDVDLAGLYRRLSALELREHEIHSESRPHIRKRQIDIANGISNEFASAECATKIGLLLEGLASVHDERGRLRKSINDISRSRIGCTTVLDLPNELLVAIFGHVRDEQLDLNRRELKVENGNCEDIKNIRLTCRRFCETSSHLLMNCVYVDFTTASIVRLTEVSEHPLISRGIRSVQVNVYYYSHRLAADFSAFKSLAMDNLGGARLPLLVYVKHTEQVGVEDDSSREMALSIMSQVGYIIRLWEESSDEIRSFLDTPGDDSYHKLLAETWEQYGRREIKQRQLWEDGNFSRMLASALAKMPLVNRMRIADNTRCFKNDDGALLTRIFTHPDEGASVASVLRSLMLRPTSWGYAWGDELEVPPTEFLTLIPLALSNDGVYLRNFNISVSAPKSFELQVNDSNRHALECAAQHIESFTFAVTHEGGEAWLQPHQIPHELASLLEYISIMMNPRKVETLSLKVPPLAERATPSASLGNLLTAPRSWPELKTIHLDGIPLRLSEFKKFIHKTRCGLQKYDTAGRLILKEERINVALCHLDLITGRWEDLLDILRRCCGFASEVTHHTGWLNSDSEYLRAFIARDMSRPNSNRATAYIRRRIKNNPLRDNSD</sequence>
<organism evidence="1 2">
    <name type="scientific">Truncatella angustata</name>
    <dbReference type="NCBI Taxonomy" id="152316"/>
    <lineage>
        <taxon>Eukaryota</taxon>
        <taxon>Fungi</taxon>
        <taxon>Dikarya</taxon>
        <taxon>Ascomycota</taxon>
        <taxon>Pezizomycotina</taxon>
        <taxon>Sordariomycetes</taxon>
        <taxon>Xylariomycetidae</taxon>
        <taxon>Amphisphaeriales</taxon>
        <taxon>Sporocadaceae</taxon>
        <taxon>Truncatella</taxon>
    </lineage>
</organism>
<dbReference type="GeneID" id="70135532"/>
<accession>A0A9P8ZZU7</accession>
<dbReference type="AlphaFoldDB" id="A0A9P8ZZU7"/>
<reference evidence="1" key="1">
    <citation type="journal article" date="2021" name="Nat. Commun.">
        <title>Genetic determinants of endophytism in the Arabidopsis root mycobiome.</title>
        <authorList>
            <person name="Mesny F."/>
            <person name="Miyauchi S."/>
            <person name="Thiergart T."/>
            <person name="Pickel B."/>
            <person name="Atanasova L."/>
            <person name="Karlsson M."/>
            <person name="Huettel B."/>
            <person name="Barry K.W."/>
            <person name="Haridas S."/>
            <person name="Chen C."/>
            <person name="Bauer D."/>
            <person name="Andreopoulos W."/>
            <person name="Pangilinan J."/>
            <person name="LaButti K."/>
            <person name="Riley R."/>
            <person name="Lipzen A."/>
            <person name="Clum A."/>
            <person name="Drula E."/>
            <person name="Henrissat B."/>
            <person name="Kohler A."/>
            <person name="Grigoriev I.V."/>
            <person name="Martin F.M."/>
            <person name="Hacquard S."/>
        </authorList>
    </citation>
    <scope>NUCLEOTIDE SEQUENCE</scope>
    <source>
        <strain evidence="1">MPI-SDFR-AT-0073</strain>
    </source>
</reference>
<comment type="caution">
    <text evidence="1">The sequence shown here is derived from an EMBL/GenBank/DDBJ whole genome shotgun (WGS) entry which is preliminary data.</text>
</comment>
<protein>
    <recommendedName>
        <fullName evidence="3">F-box domain-containing protein</fullName>
    </recommendedName>
</protein>
<gene>
    <name evidence="1" type="ORF">BKA67DRAFT_654911</name>
</gene>
<evidence type="ECO:0000313" key="1">
    <source>
        <dbReference type="EMBL" id="KAH6656583.1"/>
    </source>
</evidence>
<name>A0A9P8ZZU7_9PEZI</name>
<keyword evidence="2" id="KW-1185">Reference proteome</keyword>
<evidence type="ECO:0008006" key="3">
    <source>
        <dbReference type="Google" id="ProtNLM"/>
    </source>
</evidence>